<protein>
    <submittedName>
        <fullName evidence="2">STAS domain-containing protein</fullName>
    </submittedName>
</protein>
<evidence type="ECO:0000259" key="1">
    <source>
        <dbReference type="Pfam" id="PF13466"/>
    </source>
</evidence>
<proteinExistence type="predicted"/>
<feature type="domain" description="MlaB-like STAS" evidence="1">
    <location>
        <begin position="50"/>
        <end position="124"/>
    </location>
</feature>
<evidence type="ECO:0000313" key="2">
    <source>
        <dbReference type="EMBL" id="RRR96982.1"/>
    </source>
</evidence>
<keyword evidence="3" id="KW-1185">Reference proteome</keyword>
<dbReference type="Pfam" id="PF13466">
    <property type="entry name" value="STAS_2"/>
    <property type="match status" value="1"/>
</dbReference>
<accession>A0A426UTN0</accession>
<name>A0A426UTN0_9ACTN</name>
<dbReference type="Gene3D" id="3.30.750.24">
    <property type="entry name" value="STAS domain"/>
    <property type="match status" value="1"/>
</dbReference>
<evidence type="ECO:0000313" key="3">
    <source>
        <dbReference type="Proteomes" id="UP000277256"/>
    </source>
</evidence>
<sequence length="139" mass="15264">MGPRRPVIAFVSVIVRSSRNPLGGVVTAEPAVDIWPLRIEECECHTDGLAVFGEIDLNGHDEWEHALRLATGRTAEAHVHLAELRFIDVRGVTLLVNIADELSDGKRVVVHDAPPGLHRVMEVLWPDSGAAIEIEGEQR</sequence>
<reference evidence="2 3" key="1">
    <citation type="submission" date="2018-12" db="EMBL/GenBank/DDBJ databases">
        <title>Glycomyces sp. YIM 121974 draft genome.</title>
        <authorList>
            <person name="Li Q."/>
        </authorList>
    </citation>
    <scope>NUCLEOTIDE SEQUENCE [LARGE SCALE GENOMIC DNA]</scope>
    <source>
        <strain evidence="2 3">YIM 121974</strain>
    </source>
</reference>
<gene>
    <name evidence="2" type="ORF">EIW28_20710</name>
</gene>
<comment type="caution">
    <text evidence="2">The sequence shown here is derived from an EMBL/GenBank/DDBJ whole genome shotgun (WGS) entry which is preliminary data.</text>
</comment>
<organism evidence="2 3">
    <name type="scientific">Glycomyces terrestris</name>
    <dbReference type="NCBI Taxonomy" id="2493553"/>
    <lineage>
        <taxon>Bacteria</taxon>
        <taxon>Bacillati</taxon>
        <taxon>Actinomycetota</taxon>
        <taxon>Actinomycetes</taxon>
        <taxon>Glycomycetales</taxon>
        <taxon>Glycomycetaceae</taxon>
        <taxon>Glycomyces</taxon>
    </lineage>
</organism>
<dbReference type="EMBL" id="RSEB01000006">
    <property type="protein sequence ID" value="RRR96982.1"/>
    <property type="molecule type" value="Genomic_DNA"/>
</dbReference>
<dbReference type="SUPFAM" id="SSF52091">
    <property type="entry name" value="SpoIIaa-like"/>
    <property type="match status" value="1"/>
</dbReference>
<dbReference type="Proteomes" id="UP000277256">
    <property type="component" value="Unassembled WGS sequence"/>
</dbReference>
<dbReference type="InterPro" id="IPR058548">
    <property type="entry name" value="MlaB-like_STAS"/>
</dbReference>
<dbReference type="InterPro" id="IPR036513">
    <property type="entry name" value="STAS_dom_sf"/>
</dbReference>
<dbReference type="AlphaFoldDB" id="A0A426UTN0"/>